<keyword evidence="3" id="KW-1185">Reference proteome</keyword>
<organism evidence="2 3">
    <name type="scientific">Thalassoglobus neptunius</name>
    <dbReference type="NCBI Taxonomy" id="1938619"/>
    <lineage>
        <taxon>Bacteria</taxon>
        <taxon>Pseudomonadati</taxon>
        <taxon>Planctomycetota</taxon>
        <taxon>Planctomycetia</taxon>
        <taxon>Planctomycetales</taxon>
        <taxon>Planctomycetaceae</taxon>
        <taxon>Thalassoglobus</taxon>
    </lineage>
</organism>
<accession>A0A5C5VWM5</accession>
<dbReference type="RefSeq" id="WP_146511983.1">
    <property type="nucleotide sequence ID" value="NZ_SIHI01000038.1"/>
</dbReference>
<dbReference type="Proteomes" id="UP000317243">
    <property type="component" value="Unassembled WGS sequence"/>
</dbReference>
<dbReference type="OrthoDB" id="270839at2"/>
<gene>
    <name evidence="2" type="ORF">KOR42_46450</name>
</gene>
<evidence type="ECO:0000313" key="2">
    <source>
        <dbReference type="EMBL" id="TWT42790.1"/>
    </source>
</evidence>
<comment type="caution">
    <text evidence="2">The sequence shown here is derived from an EMBL/GenBank/DDBJ whole genome shotgun (WGS) entry which is preliminary data.</text>
</comment>
<protein>
    <submittedName>
        <fullName evidence="2">Uncharacterized protein</fullName>
    </submittedName>
</protein>
<evidence type="ECO:0000256" key="1">
    <source>
        <dbReference type="SAM" id="MobiDB-lite"/>
    </source>
</evidence>
<feature type="region of interest" description="Disordered" evidence="1">
    <location>
        <begin position="41"/>
        <end position="62"/>
    </location>
</feature>
<name>A0A5C5VWM5_9PLAN</name>
<proteinExistence type="predicted"/>
<dbReference type="AlphaFoldDB" id="A0A5C5VWM5"/>
<evidence type="ECO:0000313" key="3">
    <source>
        <dbReference type="Proteomes" id="UP000317243"/>
    </source>
</evidence>
<sequence>MTDERKHSDFDEIDDLVRNHLDEQTLRFETTAFVDRLVGQLPKPQLPKPQSAESSPSSRSWGSPLVWSVTTALGFVIAFLIGRSISPSQIQAATILRDVSEVHTQPMDRCYDVHFAPDPAYWNERNPFTGPSDTVLWTRGDRFWADATVGKIRLVYGRDGQGKVWVSPDRSTGIQIYGSDEELPEDIAMFVAINSMTVPSLIENVLADFDLRADGPLSEDATKRSDISQSGMGNSVIWATLKPGRSHSLISSALLEVDETDTLVRLILWTVDKGEPRGVVSFTLVNTDEIGDEQYQLTAHLDPDAEIRVHRPKREKNEVQ</sequence>
<dbReference type="EMBL" id="SIHI01000038">
    <property type="protein sequence ID" value="TWT42790.1"/>
    <property type="molecule type" value="Genomic_DNA"/>
</dbReference>
<reference evidence="2 3" key="1">
    <citation type="submission" date="2019-02" db="EMBL/GenBank/DDBJ databases">
        <title>Deep-cultivation of Planctomycetes and their phenomic and genomic characterization uncovers novel biology.</title>
        <authorList>
            <person name="Wiegand S."/>
            <person name="Jogler M."/>
            <person name="Boedeker C."/>
            <person name="Pinto D."/>
            <person name="Vollmers J."/>
            <person name="Rivas-Marin E."/>
            <person name="Kohn T."/>
            <person name="Peeters S.H."/>
            <person name="Heuer A."/>
            <person name="Rast P."/>
            <person name="Oberbeckmann S."/>
            <person name="Bunk B."/>
            <person name="Jeske O."/>
            <person name="Meyerdierks A."/>
            <person name="Storesund J.E."/>
            <person name="Kallscheuer N."/>
            <person name="Luecker S."/>
            <person name="Lage O.M."/>
            <person name="Pohl T."/>
            <person name="Merkel B.J."/>
            <person name="Hornburger P."/>
            <person name="Mueller R.-W."/>
            <person name="Bruemmer F."/>
            <person name="Labrenz M."/>
            <person name="Spormann A.M."/>
            <person name="Op Den Camp H."/>
            <person name="Overmann J."/>
            <person name="Amann R."/>
            <person name="Jetten M.S.M."/>
            <person name="Mascher T."/>
            <person name="Medema M.H."/>
            <person name="Devos D.P."/>
            <person name="Kaster A.-K."/>
            <person name="Ovreas L."/>
            <person name="Rohde M."/>
            <person name="Galperin M.Y."/>
            <person name="Jogler C."/>
        </authorList>
    </citation>
    <scope>NUCLEOTIDE SEQUENCE [LARGE SCALE GENOMIC DNA]</scope>
    <source>
        <strain evidence="2 3">KOR42</strain>
    </source>
</reference>